<dbReference type="SUPFAM" id="SSF111126">
    <property type="entry name" value="Ligand-binding domain in the NO signalling and Golgi transport"/>
    <property type="match status" value="1"/>
</dbReference>
<protein>
    <submittedName>
        <fullName evidence="2">Haem-NO-binding</fullName>
    </submittedName>
</protein>
<dbReference type="InterPro" id="IPR038158">
    <property type="entry name" value="H-NOX_domain_sf"/>
</dbReference>
<evidence type="ECO:0000313" key="3">
    <source>
        <dbReference type="Proteomes" id="UP000199657"/>
    </source>
</evidence>
<gene>
    <name evidence="2" type="ORF">SAMN04488052_10112</name>
</gene>
<dbReference type="Proteomes" id="UP000199657">
    <property type="component" value="Unassembled WGS sequence"/>
</dbReference>
<name>A0A1H8PLN1_9GAMM</name>
<dbReference type="InterPro" id="IPR024096">
    <property type="entry name" value="NO_sig/Golgi_transp_ligand-bd"/>
</dbReference>
<dbReference type="RefSeq" id="WP_091638863.1">
    <property type="nucleotide sequence ID" value="NZ_FOEG01000001.1"/>
</dbReference>
<dbReference type="Gene3D" id="3.90.1520.10">
    <property type="entry name" value="H-NOX domain"/>
    <property type="match status" value="1"/>
</dbReference>
<evidence type="ECO:0000259" key="1">
    <source>
        <dbReference type="SMART" id="SM00989"/>
    </source>
</evidence>
<dbReference type="InterPro" id="IPR004096">
    <property type="entry name" value="V4R"/>
</dbReference>
<dbReference type="EMBL" id="FOEG01000001">
    <property type="protein sequence ID" value="SEO42443.1"/>
    <property type="molecule type" value="Genomic_DNA"/>
</dbReference>
<proteinExistence type="predicted"/>
<organism evidence="2 3">
    <name type="scientific">Aquisalimonas asiatica</name>
    <dbReference type="NCBI Taxonomy" id="406100"/>
    <lineage>
        <taxon>Bacteria</taxon>
        <taxon>Pseudomonadati</taxon>
        <taxon>Pseudomonadota</taxon>
        <taxon>Gammaproteobacteria</taxon>
        <taxon>Chromatiales</taxon>
        <taxon>Ectothiorhodospiraceae</taxon>
        <taxon>Aquisalimonas</taxon>
    </lineage>
</organism>
<sequence>MIGLIQHTLLVLLEKEGGTALKQRILTDCGLDPETYFPIHQDFSDTECAALITAAAMNMRVDEQTLWGLYADHFLEEAKAIFPRFFELAPSARDFLLRQPTIHCAFGAGLRDPQAREQVRDKFQITEDGGDLIVRYRSHLQLCQLYGALAERVLRLYDQPGSVEELQCRHQGHEACTFHISFNRDTGKAAAQ</sequence>
<dbReference type="AlphaFoldDB" id="A0A1H8PLN1"/>
<dbReference type="GO" id="GO:0020037">
    <property type="term" value="F:heme binding"/>
    <property type="evidence" value="ECO:0007669"/>
    <property type="project" value="InterPro"/>
</dbReference>
<dbReference type="STRING" id="406100.SAMN04488052_10112"/>
<feature type="domain" description="4-vinyl reductase 4VR" evidence="1">
    <location>
        <begin position="122"/>
        <end position="182"/>
    </location>
</feature>
<dbReference type="InterPro" id="IPR011644">
    <property type="entry name" value="Heme_NO-bd"/>
</dbReference>
<reference evidence="2 3" key="1">
    <citation type="submission" date="2016-10" db="EMBL/GenBank/DDBJ databases">
        <authorList>
            <person name="de Groot N.N."/>
        </authorList>
    </citation>
    <scope>NUCLEOTIDE SEQUENCE [LARGE SCALE GENOMIC DNA]</scope>
    <source>
        <strain evidence="2 3">CGMCC 1.6291</strain>
    </source>
</reference>
<dbReference type="SMART" id="SM00989">
    <property type="entry name" value="V4R"/>
    <property type="match status" value="1"/>
</dbReference>
<keyword evidence="3" id="KW-1185">Reference proteome</keyword>
<accession>A0A1H8PLN1</accession>
<dbReference type="OrthoDB" id="7266652at2"/>
<dbReference type="Pfam" id="PF07700">
    <property type="entry name" value="HNOB"/>
    <property type="match status" value="1"/>
</dbReference>
<evidence type="ECO:0000313" key="2">
    <source>
        <dbReference type="EMBL" id="SEO42443.1"/>
    </source>
</evidence>